<dbReference type="Proteomes" id="UP000255505">
    <property type="component" value="Unassembled WGS sequence"/>
</dbReference>
<dbReference type="Pfam" id="PF02627">
    <property type="entry name" value="CMD"/>
    <property type="match status" value="1"/>
</dbReference>
<evidence type="ECO:0000313" key="3">
    <source>
        <dbReference type="EMBL" id="SPK74860.1"/>
    </source>
</evidence>
<sequence>MNRDADPTATPVCDELRASGYWNSDWDAAAKLDPIWTERFVAMGMHSLKAGVLDPKVIEFICIAVDASCTHLYASGTQRHIRKALALGATREQITAVLQLVSVLGIHSMSLGGPLLIEELERARNEPDATDTGDADERAVA</sequence>
<evidence type="ECO:0000313" key="2">
    <source>
        <dbReference type="EMBL" id="SPK70053.1"/>
    </source>
</evidence>
<proteinExistence type="predicted"/>
<organism evidence="3 4">
    <name type="scientific">Cupriavidus taiwanensis</name>
    <dbReference type="NCBI Taxonomy" id="164546"/>
    <lineage>
        <taxon>Bacteria</taxon>
        <taxon>Pseudomonadati</taxon>
        <taxon>Pseudomonadota</taxon>
        <taxon>Betaproteobacteria</taxon>
        <taxon>Burkholderiales</taxon>
        <taxon>Burkholderiaceae</taxon>
        <taxon>Cupriavidus</taxon>
    </lineage>
</organism>
<evidence type="ECO:0000313" key="4">
    <source>
        <dbReference type="Proteomes" id="UP000255505"/>
    </source>
</evidence>
<dbReference type="EMBL" id="OOEF01000029">
    <property type="protein sequence ID" value="SPK70053.1"/>
    <property type="molecule type" value="Genomic_DNA"/>
</dbReference>
<dbReference type="EMBL" id="LT991977">
    <property type="protein sequence ID" value="SPK74860.1"/>
    <property type="molecule type" value="Genomic_DNA"/>
</dbReference>
<name>A0A375ILA2_9BURK</name>
<gene>
    <name evidence="3" type="ORF">CT19425_MP40055</name>
    <name evidence="2" type="ORF">CT19425_U350023</name>
</gene>
<dbReference type="AlphaFoldDB" id="A0A375ILA2"/>
<dbReference type="InterPro" id="IPR003779">
    <property type="entry name" value="CMD-like"/>
</dbReference>
<dbReference type="InterPro" id="IPR029032">
    <property type="entry name" value="AhpD-like"/>
</dbReference>
<protein>
    <submittedName>
        <fullName evidence="3">Carboxymuconolactone decarboxylase</fullName>
    </submittedName>
</protein>
<dbReference type="Proteomes" id="UP000255505">
    <property type="component" value="Plasmid II"/>
</dbReference>
<dbReference type="RefSeq" id="WP_115664345.1">
    <property type="nucleotide sequence ID" value="NZ_LT991977.1"/>
</dbReference>
<evidence type="ECO:0000259" key="1">
    <source>
        <dbReference type="Pfam" id="PF02627"/>
    </source>
</evidence>
<feature type="domain" description="Carboxymuconolactone decarboxylase-like" evidence="1">
    <location>
        <begin position="37"/>
        <end position="99"/>
    </location>
</feature>
<dbReference type="PANTHER" id="PTHR33930">
    <property type="entry name" value="ALKYL HYDROPEROXIDE REDUCTASE AHPD"/>
    <property type="match status" value="1"/>
</dbReference>
<geneLocation type="plasmid" evidence="3">
    <name>II</name>
</geneLocation>
<reference evidence="3 4" key="1">
    <citation type="submission" date="2018-01" db="EMBL/GenBank/DDBJ databases">
        <authorList>
            <person name="Gaut B.S."/>
            <person name="Morton B.R."/>
            <person name="Clegg M.T."/>
            <person name="Duvall M.R."/>
        </authorList>
    </citation>
    <scope>NUCLEOTIDE SEQUENCE [LARGE SCALE GENOMIC DNA]</scope>
    <source>
        <strain evidence="3">Cupriavidus taiwanensis LMG 19425</strain>
        <plasmid evidence="4">Plasmid ii</plasmid>
    </source>
</reference>
<accession>A0A375ILA2</accession>
<dbReference type="PANTHER" id="PTHR33930:SF2">
    <property type="entry name" value="BLR3452 PROTEIN"/>
    <property type="match status" value="1"/>
</dbReference>
<keyword evidence="3" id="KW-0614">Plasmid</keyword>
<dbReference type="SUPFAM" id="SSF69118">
    <property type="entry name" value="AhpD-like"/>
    <property type="match status" value="1"/>
</dbReference>
<dbReference type="GO" id="GO:0051920">
    <property type="term" value="F:peroxiredoxin activity"/>
    <property type="evidence" value="ECO:0007669"/>
    <property type="project" value="InterPro"/>
</dbReference>
<dbReference type="Gene3D" id="1.20.1290.10">
    <property type="entry name" value="AhpD-like"/>
    <property type="match status" value="1"/>
</dbReference>